<evidence type="ECO:0000256" key="3">
    <source>
        <dbReference type="ARBA" id="ARBA00022571"/>
    </source>
</evidence>
<feature type="site" description="Cleavage; by autolysis" evidence="9">
    <location>
        <begin position="194"/>
        <end position="195"/>
    </location>
</feature>
<comment type="subcellular location">
    <subcellularLocation>
        <location evidence="9">Cytoplasm</location>
    </subcellularLocation>
</comment>
<accession>A0A8I1SV54</accession>
<evidence type="ECO:0000256" key="8">
    <source>
        <dbReference type="ARBA" id="ARBA00049439"/>
    </source>
</evidence>
<feature type="chain" id="PRO_5035031008" description="Arginine biosynthesis bifunctional protein ArgJ alpha chain" evidence="9">
    <location>
        <begin position="1"/>
        <end position="194"/>
    </location>
</feature>
<feature type="active site" description="Nucleophile" evidence="9">
    <location>
        <position position="195"/>
    </location>
</feature>
<keyword evidence="9" id="KW-0511">Multifunctional enzyme</keyword>
<dbReference type="GO" id="GO:0005737">
    <property type="term" value="C:cytoplasm"/>
    <property type="evidence" value="ECO:0007669"/>
    <property type="project" value="UniProtKB-SubCell"/>
</dbReference>
<organism evidence="10 11">
    <name type="scientific">Thiomonas arsenitoxydans (strain DSM 22701 / CIP 110005 / 3As)</name>
    <dbReference type="NCBI Taxonomy" id="426114"/>
    <lineage>
        <taxon>Bacteria</taxon>
        <taxon>Pseudomonadati</taxon>
        <taxon>Pseudomonadota</taxon>
        <taxon>Betaproteobacteria</taxon>
        <taxon>Burkholderiales</taxon>
        <taxon>Thiomonas</taxon>
    </lineage>
</organism>
<keyword evidence="7 9" id="KW-0012">Acyltransferase</keyword>
<dbReference type="FunFam" id="3.60.70.12:FF:000001">
    <property type="entry name" value="Arginine biosynthesis bifunctional protein ArgJ, chloroplastic"/>
    <property type="match status" value="1"/>
</dbReference>
<evidence type="ECO:0000256" key="9">
    <source>
        <dbReference type="HAMAP-Rule" id="MF_01106"/>
    </source>
</evidence>
<dbReference type="NCBIfam" id="TIGR00120">
    <property type="entry name" value="ArgJ"/>
    <property type="match status" value="1"/>
</dbReference>
<evidence type="ECO:0000313" key="11">
    <source>
        <dbReference type="Proteomes" id="UP000664800"/>
    </source>
</evidence>
<dbReference type="RefSeq" id="WP_276729051.1">
    <property type="nucleotide sequence ID" value="NZ_JAFKMR010000013.1"/>
</dbReference>
<evidence type="ECO:0000256" key="5">
    <source>
        <dbReference type="ARBA" id="ARBA00022679"/>
    </source>
</evidence>
<feature type="site" description="Involved in the stabilization of negative charge on the oxyanion by the formation of the oxyanion hole" evidence="9">
    <location>
        <position position="122"/>
    </location>
</feature>
<feature type="binding site" evidence="9">
    <location>
        <position position="158"/>
    </location>
    <ligand>
        <name>substrate</name>
    </ligand>
</feature>
<evidence type="ECO:0000256" key="2">
    <source>
        <dbReference type="ARBA" id="ARBA00011475"/>
    </source>
</evidence>
<feature type="binding site" evidence="9">
    <location>
        <position position="184"/>
    </location>
    <ligand>
        <name>substrate</name>
    </ligand>
</feature>
<keyword evidence="6 9" id="KW-0068">Autocatalytic cleavage</keyword>
<dbReference type="CDD" id="cd02152">
    <property type="entry name" value="OAT"/>
    <property type="match status" value="1"/>
</dbReference>
<dbReference type="InterPro" id="IPR042195">
    <property type="entry name" value="ArgJ_beta_C"/>
</dbReference>
<comment type="pathway">
    <text evidence="9">Amino-acid biosynthesis; L-arginine biosynthesis; L-ornithine and N-acetyl-L-glutamate from L-glutamate and N(2)-acetyl-L-ornithine (cyclic): step 1/1.</text>
</comment>
<comment type="caution">
    <text evidence="10">The sequence shown here is derived from an EMBL/GenBank/DDBJ whole genome shotgun (WGS) entry which is preliminary data.</text>
</comment>
<keyword evidence="5 9" id="KW-0808">Transferase</keyword>
<dbReference type="SUPFAM" id="SSF56266">
    <property type="entry name" value="DmpA/ArgJ-like"/>
    <property type="match status" value="1"/>
</dbReference>
<gene>
    <name evidence="9 10" type="primary">argJ</name>
    <name evidence="10" type="ORF">J0I24_05840</name>
</gene>
<feature type="binding site" evidence="9">
    <location>
        <position position="406"/>
    </location>
    <ligand>
        <name>substrate</name>
    </ligand>
</feature>
<dbReference type="GO" id="GO:0004042">
    <property type="term" value="F:L-glutamate N-acetyltransferase activity"/>
    <property type="evidence" value="ECO:0007669"/>
    <property type="project" value="UniProtKB-UniRule"/>
</dbReference>
<proteinExistence type="inferred from homology"/>
<evidence type="ECO:0000256" key="7">
    <source>
        <dbReference type="ARBA" id="ARBA00023315"/>
    </source>
</evidence>
<dbReference type="Gene3D" id="3.10.20.340">
    <property type="entry name" value="ArgJ beta chain, C-terminal domain"/>
    <property type="match status" value="1"/>
</dbReference>
<feature type="binding site" evidence="9">
    <location>
        <position position="282"/>
    </location>
    <ligand>
        <name>substrate</name>
    </ligand>
</feature>
<evidence type="ECO:0000256" key="4">
    <source>
        <dbReference type="ARBA" id="ARBA00022605"/>
    </source>
</evidence>
<feature type="binding site" evidence="9">
    <location>
        <position position="195"/>
    </location>
    <ligand>
        <name>substrate</name>
    </ligand>
</feature>
<dbReference type="GO" id="GO:0004358">
    <property type="term" value="F:L-glutamate N-acetyltransferase activity, acting on acetyl-L-ornithine as donor"/>
    <property type="evidence" value="ECO:0007669"/>
    <property type="project" value="UniProtKB-UniRule"/>
</dbReference>
<dbReference type="GO" id="GO:0006526">
    <property type="term" value="P:L-arginine biosynthetic process"/>
    <property type="evidence" value="ECO:0007669"/>
    <property type="project" value="UniProtKB-UniRule"/>
</dbReference>
<dbReference type="InterPro" id="IPR002813">
    <property type="entry name" value="Arg_biosynth_ArgJ"/>
</dbReference>
<dbReference type="Proteomes" id="UP000664800">
    <property type="component" value="Unassembled WGS sequence"/>
</dbReference>
<comment type="catalytic activity">
    <reaction evidence="8 9">
        <text>N(2)-acetyl-L-ornithine + L-glutamate = N-acetyl-L-glutamate + L-ornithine</text>
        <dbReference type="Rhea" id="RHEA:15349"/>
        <dbReference type="ChEBI" id="CHEBI:29985"/>
        <dbReference type="ChEBI" id="CHEBI:44337"/>
        <dbReference type="ChEBI" id="CHEBI:46911"/>
        <dbReference type="ChEBI" id="CHEBI:57805"/>
        <dbReference type="EC" id="2.3.1.35"/>
    </reaction>
</comment>
<dbReference type="AlphaFoldDB" id="A0A8I1SV54"/>
<reference evidence="10" key="1">
    <citation type="submission" date="2021-02" db="EMBL/GenBank/DDBJ databases">
        <title>Thiocyanate and organic carbon inputs drive convergent selection for specific autotrophic Afipia and Thiobacillus strains within complex microbiomes.</title>
        <authorList>
            <person name="Huddy R.J."/>
            <person name="Sachdeva R."/>
            <person name="Kadzinga F."/>
            <person name="Kantor R.S."/>
            <person name="Harrison S.T.L."/>
            <person name="Banfield J.F."/>
        </authorList>
    </citation>
    <scope>NUCLEOTIDE SEQUENCE</scope>
    <source>
        <strain evidence="10">SCN18_13_7_16_R3_B_64_19</strain>
    </source>
</reference>
<comment type="catalytic activity">
    <reaction evidence="9">
        <text>L-glutamate + acetyl-CoA = N-acetyl-L-glutamate + CoA + H(+)</text>
        <dbReference type="Rhea" id="RHEA:24292"/>
        <dbReference type="ChEBI" id="CHEBI:15378"/>
        <dbReference type="ChEBI" id="CHEBI:29985"/>
        <dbReference type="ChEBI" id="CHEBI:44337"/>
        <dbReference type="ChEBI" id="CHEBI:57287"/>
        <dbReference type="ChEBI" id="CHEBI:57288"/>
        <dbReference type="EC" id="2.3.1.1"/>
    </reaction>
</comment>
<dbReference type="GO" id="GO:0006592">
    <property type="term" value="P:ornithine biosynthetic process"/>
    <property type="evidence" value="ECO:0007669"/>
    <property type="project" value="TreeGrafter"/>
</dbReference>
<dbReference type="Pfam" id="PF01960">
    <property type="entry name" value="ArgJ"/>
    <property type="match status" value="1"/>
</dbReference>
<feature type="site" description="Involved in the stabilization of negative charge on the oxyanion by the formation of the oxyanion hole" evidence="9">
    <location>
        <position position="121"/>
    </location>
</feature>
<dbReference type="EC" id="2.3.1.35" evidence="9"/>
<evidence type="ECO:0000256" key="1">
    <source>
        <dbReference type="ARBA" id="ARBA00006774"/>
    </source>
</evidence>
<keyword evidence="9" id="KW-0963">Cytoplasm</keyword>
<name>A0A8I1SV54_THIA3</name>
<feature type="chain" id="PRO_5035031009" description="Arginine biosynthesis bifunctional protein ArgJ beta chain" evidence="9">
    <location>
        <begin position="195"/>
        <end position="411"/>
    </location>
</feature>
<keyword evidence="3 9" id="KW-0055">Arginine biosynthesis</keyword>
<dbReference type="InterPro" id="IPR016117">
    <property type="entry name" value="ArgJ-like_dom_sf"/>
</dbReference>
<dbReference type="PANTHER" id="PTHR23100">
    <property type="entry name" value="ARGININE BIOSYNTHESIS BIFUNCTIONAL PROTEIN ARGJ"/>
    <property type="match status" value="1"/>
</dbReference>
<evidence type="ECO:0000256" key="6">
    <source>
        <dbReference type="ARBA" id="ARBA00022813"/>
    </source>
</evidence>
<dbReference type="HAMAP" id="MF_01106">
    <property type="entry name" value="ArgJ"/>
    <property type="match status" value="1"/>
</dbReference>
<keyword evidence="4 9" id="KW-0028">Amino-acid biosynthesis</keyword>
<dbReference type="EMBL" id="JAFKMR010000013">
    <property type="protein sequence ID" value="MBN8743812.1"/>
    <property type="molecule type" value="Genomic_DNA"/>
</dbReference>
<evidence type="ECO:0000313" key="10">
    <source>
        <dbReference type="EMBL" id="MBN8743812.1"/>
    </source>
</evidence>
<comment type="function">
    <text evidence="9">Catalyzes two activities which are involved in the cyclic version of arginine biosynthesis: the synthesis of N-acetylglutamate from glutamate and acetyl-CoA as the acetyl donor, and of ornithine by transacetylation between N(2)-acetylornithine and glutamate.</text>
</comment>
<comment type="subunit">
    <text evidence="2 9">Heterotetramer of two alpha and two beta chains.</text>
</comment>
<sequence>MAVNLQVPDPSRLHAVEGVLLGVAEAQIRKPGRKDVTVIQIAPGASVAGVFTQNRFCAAPVQVCREHLQSTGGQDVRALVINTGCANAGTGAQGLADARQTCVELAGLLGVQPEQVLPFSTGVILEPLPMQRLLGGLPAAMAAARSEGWLDAAAAIMTTDTLPKAASTQVVIDGVTVTLTGISKGAGMIRPNMATMLGFIATDCAVAPEVLQQLTRAAADESFNSITIDGDTSTNDSLVVVATGKTDLAKITHADSPQAQALQAALTALAQQLAQAIVRDGEGATKFISVRVEGARSRDEARLVAYAVAHSPLVKTAFFASDPNLGRILAAVGYAGVTDLDVEGVDLYLDDVHVATRGGRHPAYREEEGQRVMKQAEITVRIALGRGAAAATVWTCDLSHDYVSINADYRS</sequence>
<dbReference type="EC" id="2.3.1.1" evidence="9"/>
<protein>
    <recommendedName>
        <fullName evidence="9">Arginine biosynthesis bifunctional protein ArgJ</fullName>
    </recommendedName>
    <domain>
        <recommendedName>
            <fullName evidence="9">Glutamate N-acetyltransferase</fullName>
            <ecNumber evidence="9">2.3.1.35</ecNumber>
        </recommendedName>
        <alternativeName>
            <fullName evidence="9">Ornithine acetyltransferase</fullName>
            <shortName evidence="9">OATase</shortName>
        </alternativeName>
        <alternativeName>
            <fullName evidence="9">Ornithine transacetylase</fullName>
        </alternativeName>
    </domain>
    <domain>
        <recommendedName>
            <fullName evidence="9">Amino-acid acetyltransferase</fullName>
            <ecNumber evidence="9">2.3.1.1</ecNumber>
        </recommendedName>
        <alternativeName>
            <fullName evidence="9">N-acetylglutamate synthase</fullName>
            <shortName evidence="9">AGSase</shortName>
        </alternativeName>
    </domain>
    <component>
        <recommendedName>
            <fullName evidence="9">Arginine biosynthesis bifunctional protein ArgJ alpha chain</fullName>
        </recommendedName>
    </component>
    <component>
        <recommendedName>
            <fullName evidence="9">Arginine biosynthesis bifunctional protein ArgJ beta chain</fullName>
        </recommendedName>
    </component>
</protein>
<comment type="pathway">
    <text evidence="9">Amino-acid biosynthesis; L-arginine biosynthesis; N(2)-acetyl-L-ornithine from L-glutamate: step 1/4.</text>
</comment>
<dbReference type="NCBIfam" id="NF003802">
    <property type="entry name" value="PRK05388.1"/>
    <property type="match status" value="1"/>
</dbReference>
<dbReference type="Gene3D" id="3.60.70.12">
    <property type="entry name" value="L-amino peptidase D-ALA esterase/amidase"/>
    <property type="match status" value="1"/>
</dbReference>
<dbReference type="UniPathway" id="UPA00068">
    <property type="reaction ID" value="UER00106"/>
</dbReference>
<feature type="binding site" evidence="9">
    <location>
        <position position="411"/>
    </location>
    <ligand>
        <name>substrate</name>
    </ligand>
</feature>
<comment type="similarity">
    <text evidence="1 9">Belongs to the ArgJ family.</text>
</comment>
<dbReference type="FunFam" id="3.10.20.340:FF:000001">
    <property type="entry name" value="Arginine biosynthesis bifunctional protein ArgJ, chloroplastic"/>
    <property type="match status" value="1"/>
</dbReference>
<dbReference type="PANTHER" id="PTHR23100:SF0">
    <property type="entry name" value="ARGININE BIOSYNTHESIS BIFUNCTIONAL PROTEIN ARGJ, MITOCHONDRIAL"/>
    <property type="match status" value="1"/>
</dbReference>